<dbReference type="EMBL" id="KN832870">
    <property type="protein sequence ID" value="KIN07118.1"/>
    <property type="molecule type" value="Genomic_DNA"/>
</dbReference>
<keyword evidence="2" id="KW-1133">Transmembrane helix</keyword>
<feature type="transmembrane region" description="Helical" evidence="2">
    <location>
        <begin position="50"/>
        <end position="69"/>
    </location>
</feature>
<feature type="non-terminal residue" evidence="3">
    <location>
        <position position="244"/>
    </location>
</feature>
<keyword evidence="2" id="KW-0472">Membrane</keyword>
<accession>A0A0C3DYH8</accession>
<evidence type="ECO:0000256" key="1">
    <source>
        <dbReference type="SAM" id="MobiDB-lite"/>
    </source>
</evidence>
<evidence type="ECO:0000313" key="4">
    <source>
        <dbReference type="Proteomes" id="UP000054321"/>
    </source>
</evidence>
<dbReference type="Proteomes" id="UP000054321">
    <property type="component" value="Unassembled WGS sequence"/>
</dbReference>
<evidence type="ECO:0000256" key="2">
    <source>
        <dbReference type="SAM" id="Phobius"/>
    </source>
</evidence>
<name>A0A0C3DYH8_OIDMZ</name>
<dbReference type="OrthoDB" id="3536305at2759"/>
<keyword evidence="2" id="KW-0812">Transmembrane</keyword>
<proteinExistence type="predicted"/>
<sequence>MASSRTPLLADDRQRISISSDDDPEETALLGGLATSSPTRPFATHFYPSLALRGLALVLALPAFIIFIVHGPHYAGAIVFLSFAIARQLVVLVSHFGSRIVNIRIEVVHPKLKGVSTRAQEKWIKRSVAAITDGVILLGMLITLSFTAHEVDACKRYCYLPRTVTHAVILGFIAFGLLILSVPDFGSPNLLAMDIAVEKPTGGPVKLTTSILLGEQEDAEDIITEPDEYRRSRKSNPRMPVGEI</sequence>
<dbReference type="HOGENOM" id="CLU_1140322_0_0_1"/>
<feature type="transmembrane region" description="Helical" evidence="2">
    <location>
        <begin position="159"/>
        <end position="180"/>
    </location>
</feature>
<dbReference type="InParanoid" id="A0A0C3DYH8"/>
<evidence type="ECO:0000313" key="3">
    <source>
        <dbReference type="EMBL" id="KIN07118.1"/>
    </source>
</evidence>
<dbReference type="AlphaFoldDB" id="A0A0C3DYH8"/>
<reference evidence="4" key="2">
    <citation type="submission" date="2015-01" db="EMBL/GenBank/DDBJ databases">
        <title>Evolutionary Origins and Diversification of the Mycorrhizal Mutualists.</title>
        <authorList>
            <consortium name="DOE Joint Genome Institute"/>
            <consortium name="Mycorrhizal Genomics Consortium"/>
            <person name="Kohler A."/>
            <person name="Kuo A."/>
            <person name="Nagy L.G."/>
            <person name="Floudas D."/>
            <person name="Copeland A."/>
            <person name="Barry K.W."/>
            <person name="Cichocki N."/>
            <person name="Veneault-Fourrey C."/>
            <person name="LaButti K."/>
            <person name="Lindquist E.A."/>
            <person name="Lipzen A."/>
            <person name="Lundell T."/>
            <person name="Morin E."/>
            <person name="Murat C."/>
            <person name="Riley R."/>
            <person name="Ohm R."/>
            <person name="Sun H."/>
            <person name="Tunlid A."/>
            <person name="Henrissat B."/>
            <person name="Grigoriev I.V."/>
            <person name="Hibbett D.S."/>
            <person name="Martin F."/>
        </authorList>
    </citation>
    <scope>NUCLEOTIDE SEQUENCE [LARGE SCALE GENOMIC DNA]</scope>
    <source>
        <strain evidence="4">Zn</strain>
    </source>
</reference>
<feature type="transmembrane region" description="Helical" evidence="2">
    <location>
        <begin position="75"/>
        <end position="96"/>
    </location>
</feature>
<reference evidence="3 4" key="1">
    <citation type="submission" date="2014-04" db="EMBL/GenBank/DDBJ databases">
        <authorList>
            <consortium name="DOE Joint Genome Institute"/>
            <person name="Kuo A."/>
            <person name="Martino E."/>
            <person name="Perotto S."/>
            <person name="Kohler A."/>
            <person name="Nagy L.G."/>
            <person name="Floudas D."/>
            <person name="Copeland A."/>
            <person name="Barry K.W."/>
            <person name="Cichocki N."/>
            <person name="Veneault-Fourrey C."/>
            <person name="LaButti K."/>
            <person name="Lindquist E.A."/>
            <person name="Lipzen A."/>
            <person name="Lundell T."/>
            <person name="Morin E."/>
            <person name="Murat C."/>
            <person name="Sun H."/>
            <person name="Tunlid A."/>
            <person name="Henrissat B."/>
            <person name="Grigoriev I.V."/>
            <person name="Hibbett D.S."/>
            <person name="Martin F."/>
            <person name="Nordberg H.P."/>
            <person name="Cantor M.N."/>
            <person name="Hua S.X."/>
        </authorList>
    </citation>
    <scope>NUCLEOTIDE SEQUENCE [LARGE SCALE GENOMIC DNA]</scope>
    <source>
        <strain evidence="3 4">Zn</strain>
    </source>
</reference>
<organism evidence="3 4">
    <name type="scientific">Oidiodendron maius (strain Zn)</name>
    <dbReference type="NCBI Taxonomy" id="913774"/>
    <lineage>
        <taxon>Eukaryota</taxon>
        <taxon>Fungi</taxon>
        <taxon>Dikarya</taxon>
        <taxon>Ascomycota</taxon>
        <taxon>Pezizomycotina</taxon>
        <taxon>Leotiomycetes</taxon>
        <taxon>Leotiomycetes incertae sedis</taxon>
        <taxon>Myxotrichaceae</taxon>
        <taxon>Oidiodendron</taxon>
    </lineage>
</organism>
<feature type="region of interest" description="Disordered" evidence="1">
    <location>
        <begin position="219"/>
        <end position="244"/>
    </location>
</feature>
<gene>
    <name evidence="3" type="ORF">OIDMADRAFT_15995</name>
</gene>
<keyword evidence="4" id="KW-1185">Reference proteome</keyword>
<protein>
    <submittedName>
        <fullName evidence="3">Uncharacterized protein</fullName>
    </submittedName>
</protein>
<feature type="transmembrane region" description="Helical" evidence="2">
    <location>
        <begin position="128"/>
        <end position="147"/>
    </location>
</feature>